<protein>
    <submittedName>
        <fullName evidence="1">Uncharacterized protein</fullName>
    </submittedName>
</protein>
<name>A0ACB9GTG7_9ASTR</name>
<dbReference type="Proteomes" id="UP001056120">
    <property type="component" value="Linkage Group LG13"/>
</dbReference>
<keyword evidence="2" id="KW-1185">Reference proteome</keyword>
<sequence>MQCQIFLNIFSNPHFFFTNPSSQTPLCQIHLPSSSRTHLPKPFFFTTVKSGQQHAVVGPPSLPNASLRLPCVAVQGSGAQPFHSRPQRLPPSTMCSGSRKQKRVKMEGEGQEKEGVGGVGTSSGSFKEQNKVADACVNVTKVLDRLLRVALDPSSFMEKEKNLPTVTQLVSFFWSSVFKSGLVLKFL</sequence>
<reference evidence="1 2" key="2">
    <citation type="journal article" date="2022" name="Mol. Ecol. Resour.">
        <title>The genomes of chicory, endive, great burdock and yacon provide insights into Asteraceae paleo-polyploidization history and plant inulin production.</title>
        <authorList>
            <person name="Fan W."/>
            <person name="Wang S."/>
            <person name="Wang H."/>
            <person name="Wang A."/>
            <person name="Jiang F."/>
            <person name="Liu H."/>
            <person name="Zhao H."/>
            <person name="Xu D."/>
            <person name="Zhang Y."/>
        </authorList>
    </citation>
    <scope>NUCLEOTIDE SEQUENCE [LARGE SCALE GENOMIC DNA]</scope>
    <source>
        <strain evidence="2">cv. Yunnan</strain>
        <tissue evidence="1">Leaves</tissue>
    </source>
</reference>
<gene>
    <name evidence="1" type="ORF">L1987_40160</name>
</gene>
<organism evidence="1 2">
    <name type="scientific">Smallanthus sonchifolius</name>
    <dbReference type="NCBI Taxonomy" id="185202"/>
    <lineage>
        <taxon>Eukaryota</taxon>
        <taxon>Viridiplantae</taxon>
        <taxon>Streptophyta</taxon>
        <taxon>Embryophyta</taxon>
        <taxon>Tracheophyta</taxon>
        <taxon>Spermatophyta</taxon>
        <taxon>Magnoliopsida</taxon>
        <taxon>eudicotyledons</taxon>
        <taxon>Gunneridae</taxon>
        <taxon>Pentapetalae</taxon>
        <taxon>asterids</taxon>
        <taxon>campanulids</taxon>
        <taxon>Asterales</taxon>
        <taxon>Asteraceae</taxon>
        <taxon>Asteroideae</taxon>
        <taxon>Heliantheae alliance</taxon>
        <taxon>Millerieae</taxon>
        <taxon>Smallanthus</taxon>
    </lineage>
</organism>
<evidence type="ECO:0000313" key="2">
    <source>
        <dbReference type="Proteomes" id="UP001056120"/>
    </source>
</evidence>
<accession>A0ACB9GTG7</accession>
<comment type="caution">
    <text evidence="1">The sequence shown here is derived from an EMBL/GenBank/DDBJ whole genome shotgun (WGS) entry which is preliminary data.</text>
</comment>
<proteinExistence type="predicted"/>
<dbReference type="EMBL" id="CM042030">
    <property type="protein sequence ID" value="KAI3786463.1"/>
    <property type="molecule type" value="Genomic_DNA"/>
</dbReference>
<evidence type="ECO:0000313" key="1">
    <source>
        <dbReference type="EMBL" id="KAI3786463.1"/>
    </source>
</evidence>
<reference evidence="2" key="1">
    <citation type="journal article" date="2022" name="Mol. Ecol. Resour.">
        <title>The genomes of chicory, endive, great burdock and yacon provide insights into Asteraceae palaeo-polyploidization history and plant inulin production.</title>
        <authorList>
            <person name="Fan W."/>
            <person name="Wang S."/>
            <person name="Wang H."/>
            <person name="Wang A."/>
            <person name="Jiang F."/>
            <person name="Liu H."/>
            <person name="Zhao H."/>
            <person name="Xu D."/>
            <person name="Zhang Y."/>
        </authorList>
    </citation>
    <scope>NUCLEOTIDE SEQUENCE [LARGE SCALE GENOMIC DNA]</scope>
    <source>
        <strain evidence="2">cv. Yunnan</strain>
    </source>
</reference>